<evidence type="ECO:0000313" key="2">
    <source>
        <dbReference type="Proteomes" id="UP000662314"/>
    </source>
</evidence>
<dbReference type="AlphaFoldDB" id="A0A8J7IDW9"/>
<reference evidence="1 2" key="1">
    <citation type="journal article" date="2021" name="Int. J. Syst. Evol. Microbiol.">
        <title>Amazonocrinis nigriterrae gen. nov., sp. nov., Atlanticothrix silvestris gen. nov., sp. nov. and Dendronalium phyllosphericum gen. nov., sp. nov., nostocacean cyanobacteria from Brazilian environments.</title>
        <authorList>
            <person name="Alvarenga D.O."/>
            <person name="Andreote A.P.D."/>
            <person name="Branco L.H.Z."/>
            <person name="Delbaje E."/>
            <person name="Cruz R.B."/>
            <person name="Varani A.M."/>
            <person name="Fiore M.F."/>
        </authorList>
    </citation>
    <scope>NUCLEOTIDE SEQUENCE [LARGE SCALE GENOMIC DNA]</scope>
    <source>
        <strain evidence="1 2">CENA369</strain>
    </source>
</reference>
<dbReference type="EMBL" id="JAECZA010000241">
    <property type="protein sequence ID" value="MBH8576846.1"/>
    <property type="molecule type" value="Genomic_DNA"/>
</dbReference>
<accession>A0A8J7IDW9</accession>
<protein>
    <recommendedName>
        <fullName evidence="3">N-acetyltransferase domain-containing protein</fullName>
    </recommendedName>
</protein>
<dbReference type="RefSeq" id="WP_214435569.1">
    <property type="nucleotide sequence ID" value="NZ_CAWPUQ010000170.1"/>
</dbReference>
<dbReference type="InterPro" id="IPR016181">
    <property type="entry name" value="Acyl_CoA_acyltransferase"/>
</dbReference>
<comment type="caution">
    <text evidence="1">The sequence shown here is derived from an EMBL/GenBank/DDBJ whole genome shotgun (WGS) entry which is preliminary data.</text>
</comment>
<evidence type="ECO:0000313" key="1">
    <source>
        <dbReference type="EMBL" id="MBH8576846.1"/>
    </source>
</evidence>
<organism evidence="1 2">
    <name type="scientific">Dendronalium phyllosphericum CENA369</name>
    <dbReference type="NCBI Taxonomy" id="1725256"/>
    <lineage>
        <taxon>Bacteria</taxon>
        <taxon>Bacillati</taxon>
        <taxon>Cyanobacteriota</taxon>
        <taxon>Cyanophyceae</taxon>
        <taxon>Nostocales</taxon>
        <taxon>Nostocaceae</taxon>
        <taxon>Dendronalium</taxon>
        <taxon>Dendronalium phyllosphericum</taxon>
    </lineage>
</organism>
<name>A0A8J7IDW9_9NOST</name>
<dbReference type="Proteomes" id="UP000662314">
    <property type="component" value="Unassembled WGS sequence"/>
</dbReference>
<evidence type="ECO:0008006" key="3">
    <source>
        <dbReference type="Google" id="ProtNLM"/>
    </source>
</evidence>
<sequence length="167" mass="18765">MKSDFKIVVKNPHSCSAKEIEEFICLISAGEEVSLLNLESRVLSAQNLVFLYEEHSLQGIIAVKCPSHGYRNYVSSMSSISLDDYKILFELGWLFVVPTARGGNYATQLIRSAMLSIDGEGIFATSRRRNIVYMLSKFGFMQVGNIYPSSCNTQMLQLFIHPPLVRS</sequence>
<dbReference type="SUPFAM" id="SSF55729">
    <property type="entry name" value="Acyl-CoA N-acyltransferases (Nat)"/>
    <property type="match status" value="1"/>
</dbReference>
<gene>
    <name evidence="1" type="ORF">I8752_28430</name>
</gene>
<keyword evidence="2" id="KW-1185">Reference proteome</keyword>
<proteinExistence type="predicted"/>